<keyword evidence="2" id="KW-1185">Reference proteome</keyword>
<dbReference type="Proteomes" id="UP001149822">
    <property type="component" value="Unassembled WGS sequence"/>
</dbReference>
<reference evidence="1" key="1">
    <citation type="submission" date="2022-12" db="EMBL/GenBank/DDBJ databases">
        <title>Paracoccus sp. EF6 isolated from a lake water.</title>
        <authorList>
            <person name="Liu H."/>
        </authorList>
    </citation>
    <scope>NUCLEOTIDE SEQUENCE</scope>
    <source>
        <strain evidence="1">EF6</strain>
    </source>
</reference>
<organism evidence="1 2">
    <name type="scientific">Paracoccus benzoatiresistens</name>
    <dbReference type="NCBI Taxonomy" id="2997341"/>
    <lineage>
        <taxon>Bacteria</taxon>
        <taxon>Pseudomonadati</taxon>
        <taxon>Pseudomonadota</taxon>
        <taxon>Alphaproteobacteria</taxon>
        <taxon>Rhodobacterales</taxon>
        <taxon>Paracoccaceae</taxon>
        <taxon>Paracoccus</taxon>
    </lineage>
</organism>
<dbReference type="RefSeq" id="WP_268942561.1">
    <property type="nucleotide sequence ID" value="NZ_JAPTYD010000018.1"/>
</dbReference>
<proteinExistence type="predicted"/>
<name>A0ABT4J5X7_9RHOB</name>
<dbReference type="EMBL" id="JAPTYD010000018">
    <property type="protein sequence ID" value="MCZ0962524.1"/>
    <property type="molecule type" value="Genomic_DNA"/>
</dbReference>
<evidence type="ECO:0000313" key="1">
    <source>
        <dbReference type="EMBL" id="MCZ0962524.1"/>
    </source>
</evidence>
<sequence>MGTWVPMSASMTSALVSIGPRDAAGVVQPCAIPSSKVSVSR</sequence>
<evidence type="ECO:0000313" key="2">
    <source>
        <dbReference type="Proteomes" id="UP001149822"/>
    </source>
</evidence>
<protein>
    <submittedName>
        <fullName evidence="1">Uncharacterized protein</fullName>
    </submittedName>
</protein>
<gene>
    <name evidence="1" type="ORF">OU682_12935</name>
</gene>
<comment type="caution">
    <text evidence="1">The sequence shown here is derived from an EMBL/GenBank/DDBJ whole genome shotgun (WGS) entry which is preliminary data.</text>
</comment>
<accession>A0ABT4J5X7</accession>